<dbReference type="Proteomes" id="UP000191518">
    <property type="component" value="Unassembled WGS sequence"/>
</dbReference>
<proteinExistence type="predicted"/>
<comment type="caution">
    <text evidence="1">The sequence shown here is derived from an EMBL/GenBank/DDBJ whole genome shotgun (WGS) entry which is preliminary data.</text>
</comment>
<sequence length="291" mass="33003">MADFMEKLEDMIRSLNKKMARFNKNKGIIDEVKAISALVRAQNLKLEKEAAKLPTEAVTDLEPSEIPKLFSLKRDEPTDQELWPTDDEKVSLPSYLESLLADYELATGDSPPNEALLRSRIDVIVLSTLAKMKLESVSNPRLSIGSVLSTDTIKSLHLQFERSIKRPWQTKDKRFLLSGVVDYSLWFGTPQDYETNLVMVQAKKAEFLKGGVLQCLAYMGMIHHARKTSKMHDTSVYGVVTDSFDWEFIHIRANGQSAAGSSTQSQRNRWRQGSEIDFTTELEKFPKSPKT</sequence>
<protein>
    <submittedName>
        <fullName evidence="1">Uncharacterized protein</fullName>
    </submittedName>
</protein>
<gene>
    <name evidence="1" type="ORF">PENVUL_c011G00934</name>
</gene>
<evidence type="ECO:0000313" key="1">
    <source>
        <dbReference type="EMBL" id="OQE07944.1"/>
    </source>
</evidence>
<dbReference type="EMBL" id="MDYP01000011">
    <property type="protein sequence ID" value="OQE07944.1"/>
    <property type="molecule type" value="Genomic_DNA"/>
</dbReference>
<name>A0A1V6S2H8_9EURO</name>
<organism evidence="1 2">
    <name type="scientific">Penicillium vulpinum</name>
    <dbReference type="NCBI Taxonomy" id="29845"/>
    <lineage>
        <taxon>Eukaryota</taxon>
        <taxon>Fungi</taxon>
        <taxon>Dikarya</taxon>
        <taxon>Ascomycota</taxon>
        <taxon>Pezizomycotina</taxon>
        <taxon>Eurotiomycetes</taxon>
        <taxon>Eurotiomycetidae</taxon>
        <taxon>Eurotiales</taxon>
        <taxon>Aspergillaceae</taxon>
        <taxon>Penicillium</taxon>
    </lineage>
</organism>
<dbReference type="OrthoDB" id="2103397at2759"/>
<reference evidence="2" key="1">
    <citation type="journal article" date="2017" name="Nat. Microbiol.">
        <title>Global analysis of biosynthetic gene clusters reveals vast potential of secondary metabolite production in Penicillium species.</title>
        <authorList>
            <person name="Nielsen J.C."/>
            <person name="Grijseels S."/>
            <person name="Prigent S."/>
            <person name="Ji B."/>
            <person name="Dainat J."/>
            <person name="Nielsen K.F."/>
            <person name="Frisvad J.C."/>
            <person name="Workman M."/>
            <person name="Nielsen J."/>
        </authorList>
    </citation>
    <scope>NUCLEOTIDE SEQUENCE [LARGE SCALE GENOMIC DNA]</scope>
    <source>
        <strain evidence="2">IBT 29486</strain>
    </source>
</reference>
<dbReference type="AlphaFoldDB" id="A0A1V6S2H8"/>
<keyword evidence="2" id="KW-1185">Reference proteome</keyword>
<accession>A0A1V6S2H8</accession>
<evidence type="ECO:0000313" key="2">
    <source>
        <dbReference type="Proteomes" id="UP000191518"/>
    </source>
</evidence>
<dbReference type="STRING" id="29845.A0A1V6S2H8"/>